<dbReference type="EMBL" id="CM047587">
    <property type="protein sequence ID" value="KAI9906908.1"/>
    <property type="molecule type" value="Genomic_DNA"/>
</dbReference>
<organism evidence="1 2">
    <name type="scientific">Peronosclerospora sorghi</name>
    <dbReference type="NCBI Taxonomy" id="230839"/>
    <lineage>
        <taxon>Eukaryota</taxon>
        <taxon>Sar</taxon>
        <taxon>Stramenopiles</taxon>
        <taxon>Oomycota</taxon>
        <taxon>Peronosporomycetes</taxon>
        <taxon>Peronosporales</taxon>
        <taxon>Peronosporaceae</taxon>
        <taxon>Peronosclerospora</taxon>
    </lineage>
</organism>
<comment type="caution">
    <text evidence="1">The sequence shown here is derived from an EMBL/GenBank/DDBJ whole genome shotgun (WGS) entry which is preliminary data.</text>
</comment>
<sequence>MGAVFPSKFAYSMFRAGGYENVRLDEDVEATDFGKEFGEKCTTQNDGFDEDVQDEEDEHVLAADNDVTKQRVQRDRDARQKAGGKR</sequence>
<evidence type="ECO:0000313" key="1">
    <source>
        <dbReference type="EMBL" id="KAI9906908.1"/>
    </source>
</evidence>
<accession>A0ACC0VK88</accession>
<reference evidence="1 2" key="1">
    <citation type="journal article" date="2022" name="bioRxiv">
        <title>The genome of the oomycete Peronosclerospora sorghi, a cosmopolitan pathogen of maize and sorghum, is inflated with dispersed pseudogenes.</title>
        <authorList>
            <person name="Fletcher K."/>
            <person name="Martin F."/>
            <person name="Isakeit T."/>
            <person name="Cavanaugh K."/>
            <person name="Magill C."/>
            <person name="Michelmore R."/>
        </authorList>
    </citation>
    <scope>NUCLEOTIDE SEQUENCE [LARGE SCALE GENOMIC DNA]</scope>
    <source>
        <strain evidence="1">P6</strain>
    </source>
</reference>
<name>A0ACC0VK88_9STRA</name>
<gene>
    <name evidence="1" type="ORF">PsorP6_003758</name>
</gene>
<proteinExistence type="predicted"/>
<protein>
    <submittedName>
        <fullName evidence="1">Uncharacterized protein</fullName>
    </submittedName>
</protein>
<evidence type="ECO:0000313" key="2">
    <source>
        <dbReference type="Proteomes" id="UP001163321"/>
    </source>
</evidence>
<dbReference type="Proteomes" id="UP001163321">
    <property type="component" value="Chromosome 8"/>
</dbReference>
<keyword evidence="2" id="KW-1185">Reference proteome</keyword>